<keyword evidence="3 5" id="KW-0808">Transferase</keyword>
<sequence>MKQYLELLQEVLETGRVRGDRTGTGTIGIFDARLKYDLSKGEFPLLTTKFVSRKLAWREFRSILNGELHMESMITEDGKGDFWAPWRLKENVSTEVELENYERLRWLEENNEDAYIEFFSKKISIRPVEEGHVWLDSHNVPRTRSVIAHHVNDLNAPYGSAWRNFSEDPLKKKGVDQVAYVLDLLRNNPESRRILISAWNPLWMPEETKEVTLTNDEMWEHLKTHSPDLYAIFWPRLEDHGKTDNCEDFLASHGVPRTKTVKVTPQENVINGKPCLTPCHFLVEFYVEEMTLRERLDWCANNANPYFQDLWEDHMSDCYAEEHCNQPKMSAERKAEWLTENHVPTQWLSLKYSMRSVDLPVGEPYNQAFYAFMLLAFAHELGMAPKQLVGNLTNVHIYLNQIEEVKLQLTREPYKPVECFVRSEHYYDSAVVVPKKGLFELTFEDFVFTEYKHHPAIKIEVSV</sequence>
<dbReference type="InterPro" id="IPR036926">
    <property type="entry name" value="Thymidate_synth/dCMP_Mease_sf"/>
</dbReference>
<feature type="domain" description="Thymidylate synthase/dCMP hydroxymethylase" evidence="4">
    <location>
        <begin position="341"/>
        <end position="463"/>
    </location>
</feature>
<dbReference type="InterPro" id="IPR045097">
    <property type="entry name" value="Thymidate_synth/dCMP_Mease"/>
</dbReference>
<dbReference type="EMBL" id="MW394391">
    <property type="protein sequence ID" value="QQV92046.1"/>
    <property type="molecule type" value="Genomic_DNA"/>
</dbReference>
<evidence type="ECO:0000256" key="3">
    <source>
        <dbReference type="ARBA" id="ARBA00022679"/>
    </source>
</evidence>
<evidence type="ECO:0000256" key="2">
    <source>
        <dbReference type="ARBA" id="ARBA00022603"/>
    </source>
</evidence>
<comment type="similarity">
    <text evidence="1">Belongs to the thymidylate synthase family.</text>
</comment>
<protein>
    <submittedName>
        <fullName evidence="5">Thymidylate synthase</fullName>
        <ecNumber evidence="5">2.1.1.45</ecNumber>
    </submittedName>
</protein>
<keyword evidence="2 5" id="KW-0489">Methyltransferase</keyword>
<dbReference type="GO" id="GO:0032259">
    <property type="term" value="P:methylation"/>
    <property type="evidence" value="ECO:0007669"/>
    <property type="project" value="UniProtKB-KW"/>
</dbReference>
<dbReference type="Gene3D" id="3.30.572.10">
    <property type="entry name" value="Thymidylate synthase/dCMP hydroxymethylase domain"/>
    <property type="match status" value="2"/>
</dbReference>
<name>A0A7U0GBC3_9CAUD</name>
<dbReference type="SUPFAM" id="SSF55831">
    <property type="entry name" value="Thymidylate synthase/dCMP hydroxymethylase"/>
    <property type="match status" value="2"/>
</dbReference>
<reference evidence="5 6" key="1">
    <citation type="submission" date="2020-12" db="EMBL/GenBank/DDBJ databases">
        <title>Genomic characterization of four novel bacteriophages infecting Klebsiella pneumoniae.</title>
        <authorList>
            <person name="Estrada Bonilla B."/>
            <person name="Costa A.R."/>
            <person name="van Rossum T."/>
            <person name="Hagedoorn S."/>
            <person name="Wallinga H."/>
            <person name="Xiao M."/>
            <person name="Song W."/>
            <person name="Haas P.-J."/>
            <person name="Nobrega F.L."/>
            <person name="Brouns S.J.J."/>
        </authorList>
    </citation>
    <scope>NUCLEOTIDE SEQUENCE [LARGE SCALE GENOMIC DNA]</scope>
</reference>
<evidence type="ECO:0000256" key="1">
    <source>
        <dbReference type="ARBA" id="ARBA00009972"/>
    </source>
</evidence>
<dbReference type="Pfam" id="PF00303">
    <property type="entry name" value="Thymidylat_synt"/>
    <property type="match status" value="2"/>
</dbReference>
<dbReference type="Proteomes" id="UP000596381">
    <property type="component" value="Segment"/>
</dbReference>
<accession>A0A7U0GBC3</accession>
<feature type="domain" description="Thymidylate synthase/dCMP hydroxymethylase" evidence="4">
    <location>
        <begin position="2"/>
        <end position="204"/>
    </location>
</feature>
<evidence type="ECO:0000259" key="4">
    <source>
        <dbReference type="Pfam" id="PF00303"/>
    </source>
</evidence>
<evidence type="ECO:0000313" key="5">
    <source>
        <dbReference type="EMBL" id="QQV92046.1"/>
    </source>
</evidence>
<dbReference type="PANTHER" id="PTHR11548">
    <property type="entry name" value="THYMIDYLATE SYNTHASE 1"/>
    <property type="match status" value="1"/>
</dbReference>
<dbReference type="InterPro" id="IPR023451">
    <property type="entry name" value="Thymidate_synth/dCMP_Mease_dom"/>
</dbReference>
<evidence type="ECO:0000313" key="6">
    <source>
        <dbReference type="Proteomes" id="UP000596381"/>
    </source>
</evidence>
<gene>
    <name evidence="5" type="ORF">vBKpMFBKp24_250</name>
</gene>
<keyword evidence="6" id="KW-1185">Reference proteome</keyword>
<organism evidence="5 6">
    <name type="scientific">Klebsiella phage vB_KpM_FBKp24</name>
    <dbReference type="NCBI Taxonomy" id="2801834"/>
    <lineage>
        <taxon>Viruses</taxon>
        <taxon>Duplodnaviria</taxon>
        <taxon>Heunggongvirae</taxon>
        <taxon>Uroviricota</taxon>
        <taxon>Caudoviricetes</taxon>
        <taxon>Chimalliviridae</taxon>
        <taxon>Maaswegvirus</taxon>
        <taxon>Maaswegvirus Kp24</taxon>
    </lineage>
</organism>
<dbReference type="PANTHER" id="PTHR11548:SF1">
    <property type="entry name" value="THYMIDYLATE SYNTHASE 1"/>
    <property type="match status" value="1"/>
</dbReference>
<proteinExistence type="inferred from homology"/>
<dbReference type="GO" id="GO:0006231">
    <property type="term" value="P:dTMP biosynthetic process"/>
    <property type="evidence" value="ECO:0007669"/>
    <property type="project" value="TreeGrafter"/>
</dbReference>
<dbReference type="EC" id="2.1.1.45" evidence="5"/>
<dbReference type="GO" id="GO:0004799">
    <property type="term" value="F:thymidylate synthase activity"/>
    <property type="evidence" value="ECO:0007669"/>
    <property type="project" value="UniProtKB-EC"/>
</dbReference>